<comment type="caution">
    <text evidence="2">The sequence shown here is derived from an EMBL/GenBank/DDBJ whole genome shotgun (WGS) entry which is preliminary data.</text>
</comment>
<evidence type="ECO:0000313" key="2">
    <source>
        <dbReference type="EMBL" id="GIG18701.1"/>
    </source>
</evidence>
<sequence length="157" mass="17152">MNHGMSVPDRAAHAGLGNQLRRYRTRPVAQLLIAPIVAVTTYVLGFGGVRYQVAVGVLSLGLLGQALLIRRNQAIHVYERGLVTVGALGRVRHVVTWHEIAYIEGVTLNTSSGASTIRRDFTVHVPGGQVRFNDLRVAEGDRLAAHIARHAGQRFLF</sequence>
<gene>
    <name evidence="2" type="ORF">Cme02nite_70330</name>
</gene>
<dbReference type="AlphaFoldDB" id="A0A8J3PKQ6"/>
<keyword evidence="1" id="KW-0472">Membrane</keyword>
<name>A0A8J3PKQ6_9ACTN</name>
<keyword evidence="1" id="KW-1133">Transmembrane helix</keyword>
<accession>A0A8J3PKQ6</accession>
<evidence type="ECO:0008006" key="4">
    <source>
        <dbReference type="Google" id="ProtNLM"/>
    </source>
</evidence>
<dbReference type="Proteomes" id="UP000660339">
    <property type="component" value="Unassembled WGS sequence"/>
</dbReference>
<evidence type="ECO:0000256" key="1">
    <source>
        <dbReference type="SAM" id="Phobius"/>
    </source>
</evidence>
<keyword evidence="3" id="KW-1185">Reference proteome</keyword>
<proteinExistence type="predicted"/>
<feature type="transmembrane region" description="Helical" evidence="1">
    <location>
        <begin position="28"/>
        <end position="45"/>
    </location>
</feature>
<evidence type="ECO:0000313" key="3">
    <source>
        <dbReference type="Proteomes" id="UP000660339"/>
    </source>
</evidence>
<dbReference type="EMBL" id="BONJ01000043">
    <property type="protein sequence ID" value="GIG18701.1"/>
    <property type="molecule type" value="Genomic_DNA"/>
</dbReference>
<keyword evidence="1" id="KW-0812">Transmembrane</keyword>
<organism evidence="2 3">
    <name type="scientific">Catellatospora methionotrophica</name>
    <dbReference type="NCBI Taxonomy" id="121620"/>
    <lineage>
        <taxon>Bacteria</taxon>
        <taxon>Bacillati</taxon>
        <taxon>Actinomycetota</taxon>
        <taxon>Actinomycetes</taxon>
        <taxon>Micromonosporales</taxon>
        <taxon>Micromonosporaceae</taxon>
        <taxon>Catellatospora</taxon>
    </lineage>
</organism>
<protein>
    <recommendedName>
        <fullName evidence="4">PH domain-containing protein</fullName>
    </recommendedName>
</protein>
<reference evidence="2" key="1">
    <citation type="submission" date="2021-01" db="EMBL/GenBank/DDBJ databases">
        <title>Whole genome shotgun sequence of Catellatospora methionotrophica NBRC 14553.</title>
        <authorList>
            <person name="Komaki H."/>
            <person name="Tamura T."/>
        </authorList>
    </citation>
    <scope>NUCLEOTIDE SEQUENCE</scope>
    <source>
        <strain evidence="2">NBRC 14553</strain>
    </source>
</reference>